<feature type="non-terminal residue" evidence="2">
    <location>
        <position position="71"/>
    </location>
</feature>
<accession>A0ABU8WYL9</accession>
<dbReference type="SUPFAM" id="SSF52096">
    <property type="entry name" value="ClpP/crotonase"/>
    <property type="match status" value="1"/>
</dbReference>
<proteinExistence type="predicted"/>
<protein>
    <submittedName>
        <fullName evidence="2">Carboxyl transferase domain-containing protein</fullName>
    </submittedName>
</protein>
<comment type="caution">
    <text evidence="2">The sequence shown here is derived from an EMBL/GenBank/DDBJ whole genome shotgun (WGS) entry which is preliminary data.</text>
</comment>
<name>A0ABU8WYL9_9BURK</name>
<dbReference type="Pfam" id="PF01039">
    <property type="entry name" value="Carboxyl_trans"/>
    <property type="match status" value="1"/>
</dbReference>
<gene>
    <name evidence="2" type="ORF">WKW82_39000</name>
</gene>
<evidence type="ECO:0000259" key="1">
    <source>
        <dbReference type="PROSITE" id="PS50980"/>
    </source>
</evidence>
<evidence type="ECO:0000313" key="3">
    <source>
        <dbReference type="Proteomes" id="UP001385892"/>
    </source>
</evidence>
<organism evidence="2 3">
    <name type="scientific">Variovorax rhizosphaerae</name>
    <dbReference type="NCBI Taxonomy" id="1836200"/>
    <lineage>
        <taxon>Bacteria</taxon>
        <taxon>Pseudomonadati</taxon>
        <taxon>Pseudomonadota</taxon>
        <taxon>Betaproteobacteria</taxon>
        <taxon>Burkholderiales</taxon>
        <taxon>Comamonadaceae</taxon>
        <taxon>Variovorax</taxon>
    </lineage>
</organism>
<evidence type="ECO:0000313" key="2">
    <source>
        <dbReference type="EMBL" id="MEJ8852645.1"/>
    </source>
</evidence>
<dbReference type="EMBL" id="JBBKZT010000055">
    <property type="protein sequence ID" value="MEJ8852645.1"/>
    <property type="molecule type" value="Genomic_DNA"/>
</dbReference>
<dbReference type="InterPro" id="IPR051047">
    <property type="entry name" value="AccD/PCCB"/>
</dbReference>
<dbReference type="InterPro" id="IPR011762">
    <property type="entry name" value="COA_CT_N"/>
</dbReference>
<dbReference type="Proteomes" id="UP001385892">
    <property type="component" value="Unassembled WGS sequence"/>
</dbReference>
<dbReference type="InterPro" id="IPR034733">
    <property type="entry name" value="AcCoA_carboxyl_beta"/>
</dbReference>
<dbReference type="RefSeq" id="WP_340348589.1">
    <property type="nucleotide sequence ID" value="NZ_JBBKZT010000055.1"/>
</dbReference>
<dbReference type="PROSITE" id="PS50980">
    <property type="entry name" value="COA_CT_NTER"/>
    <property type="match status" value="1"/>
</dbReference>
<keyword evidence="3" id="KW-1185">Reference proteome</keyword>
<dbReference type="PANTHER" id="PTHR43842">
    <property type="entry name" value="PROPIONYL-COA CARBOXYLASE BETA CHAIN"/>
    <property type="match status" value="1"/>
</dbReference>
<dbReference type="GO" id="GO:0016740">
    <property type="term" value="F:transferase activity"/>
    <property type="evidence" value="ECO:0007669"/>
    <property type="project" value="UniProtKB-KW"/>
</dbReference>
<feature type="domain" description="CoA carboxyltransferase N-terminal" evidence="1">
    <location>
        <begin position="1"/>
        <end position="71"/>
    </location>
</feature>
<sequence length="71" mass="8286">MKEILELLEKRRADARLGGGQKRIDAQHAKGKLTARERIELLLDDNTFEEWDMFVEHRCTDFGMEDNKIPG</sequence>
<dbReference type="InterPro" id="IPR029045">
    <property type="entry name" value="ClpP/crotonase-like_dom_sf"/>
</dbReference>
<keyword evidence="2" id="KW-0808">Transferase</keyword>
<dbReference type="PANTHER" id="PTHR43842:SF2">
    <property type="entry name" value="PROPIONYL-COA CARBOXYLASE BETA CHAIN, MITOCHONDRIAL"/>
    <property type="match status" value="1"/>
</dbReference>
<dbReference type="Gene3D" id="3.90.226.10">
    <property type="entry name" value="2-enoyl-CoA Hydratase, Chain A, domain 1"/>
    <property type="match status" value="1"/>
</dbReference>
<reference evidence="2 3" key="1">
    <citation type="submission" date="2024-03" db="EMBL/GenBank/DDBJ databases">
        <title>Novel species of the genus Variovorax.</title>
        <authorList>
            <person name="Liu Q."/>
            <person name="Xin Y.-H."/>
        </authorList>
    </citation>
    <scope>NUCLEOTIDE SEQUENCE [LARGE SCALE GENOMIC DNA]</scope>
    <source>
        <strain evidence="2 3">KACC 18900</strain>
    </source>
</reference>